<proteinExistence type="predicted"/>
<sequence>MLSATGLCNLGLDYYIREDKDRAPGDYEKARLWFERAFEKASSDAAFYLGLMYRDGHGVAPDFIKAVEYFEDSQVIAEEWEEKASPLERLSADELYKIGESFYLGQNGVPQDYLRARIWFERAQSGGFAQTFEQGYVEAGFYLGLIYRDGKGVAPDFLKAIQHFEDCHALEVGLGQADPLERLSADELRVIGRNFYWGENGAPKNYLRARTWFERARNKGDATACYYLGMIHRYGDCGPISYSKARAFYEESAKKGEPNAKRCLDELNQLDAYELVKIAEPYYKPGPDCDYDEACGLYEWILEKGLDCFNRVPKLLSLAVAIFNPLSSRRQLYTEICLRTGLMYISSKHPKPDFDKGIRYLHRAAKLGYIPAQKALNSLKPDNTTSALTAYVIGNAFNPNSSDHTFREITLKPNASLARLWYEEAARKGEYLACNELGEMYEKGEGVAADPVKAAQYYQKAINLGHPGTWRLDCLFISHPETRDKAAIDPTLTLGKSSWAEDDVLEKFRLAAANDHEKIKDLILKHPELLDAGCPVDDSQLIYNVGVALGKTTSYGGAATAGAMVFPPSIMVSAPLATLLSYLSWEQGIIDSRSRKGWTMLEFAAEAQAIDVVEELIGKGAKITPLFLRLVNKAKNNISYFDRLNALFRNSQSFAQRCLNAIKRQDASTEDRTFNERKLLVAEEAVKKAGGKAELLQFELYEKDQEITEHLRFQVLFRQEFKILFLAARRMAGTMIQENGMERGLFDKALGIPSEMAKSTGKEKIKYFLGSQKLRDPAELDLSKIDNIDDLLMVMKEQLALIDKIRQLPNEDLKKRATALHAKFESGYNATKQYALQKDKPVVPGVKVPPKAAPVDAKKPGTSTPSQPKQQTQSQAKPLPKSEEVEKRKTIPTRFTEGNGDCAFHAIFGKWDGEIVRCENVKEKREQLARGIERNDQSIREYILLGIQELVMDNVVDIHGKTVIHDKPAMIALQKALQEFDRKNVRDYDNAWKAFEEKLKENIELMSQIDDFIKQLPPEVQETYDGKSLKVRFDKTLNDDKEHKLKDAIDKNPQLMPLYNEVKKYDDKADFWGNYQVTDDVLKEFASYIETMGIWLGQHNIYMIAFFFDISVDLYEKDSNTDKGGLAGSINPGQKDKVAICFDGIGHYEQVVETEVKAAATPETPASQTDTKEQPASSSTSTFFKPVIIRKEYAFGLVEARAIYDDTDTSDDVLFSIIINLMINPVKRACVQQFYNPKSLRMQISNELQNNPAKYKTSFELNVEDDVSYEDWCQRVREEGTPLTTLEIEAFCERHKIPCFLARGKGQGGIYMGSQYKTPDNPPMLIGINDNGTYRALEMPKGKDMAWLETKLQSDSVGIVDYETETESAQFNAV</sequence>
<name>A0A0W0U8K4_9GAMM</name>
<dbReference type="EMBL" id="LNYC01000007">
    <property type="protein sequence ID" value="KTD04013.1"/>
    <property type="molecule type" value="Genomic_DNA"/>
</dbReference>
<feature type="region of interest" description="Disordered" evidence="1">
    <location>
        <begin position="1159"/>
        <end position="1178"/>
    </location>
</feature>
<evidence type="ECO:0000313" key="3">
    <source>
        <dbReference type="Proteomes" id="UP000054785"/>
    </source>
</evidence>
<feature type="compositionally biased region" description="Polar residues" evidence="1">
    <location>
        <begin position="1164"/>
        <end position="1178"/>
    </location>
</feature>
<dbReference type="InterPro" id="IPR036770">
    <property type="entry name" value="Ankyrin_rpt-contain_sf"/>
</dbReference>
<dbReference type="CDD" id="cd22744">
    <property type="entry name" value="OTU"/>
    <property type="match status" value="1"/>
</dbReference>
<dbReference type="PANTHER" id="PTHR11102:SF160">
    <property type="entry name" value="ERAD-ASSOCIATED E3 UBIQUITIN-PROTEIN LIGASE COMPONENT HRD3"/>
    <property type="match status" value="1"/>
</dbReference>
<dbReference type="STRING" id="45065.Lgee_0391"/>
<dbReference type="RefSeq" id="WP_081776741.1">
    <property type="nucleotide sequence ID" value="NZ_CAAAHN010000016.1"/>
</dbReference>
<keyword evidence="3" id="KW-1185">Reference proteome</keyword>
<comment type="caution">
    <text evidence="2">The sequence shown here is derived from an EMBL/GenBank/DDBJ whole genome shotgun (WGS) entry which is preliminary data.</text>
</comment>
<gene>
    <name evidence="2" type="ORF">Lgee_0391</name>
</gene>
<dbReference type="InterPro" id="IPR050767">
    <property type="entry name" value="Sel1_AlgK"/>
</dbReference>
<evidence type="ECO:0000313" key="2">
    <source>
        <dbReference type="EMBL" id="KTD04013.1"/>
    </source>
</evidence>
<dbReference type="Pfam" id="PF08238">
    <property type="entry name" value="Sel1"/>
    <property type="match status" value="9"/>
</dbReference>
<evidence type="ECO:0000256" key="1">
    <source>
        <dbReference type="SAM" id="MobiDB-lite"/>
    </source>
</evidence>
<accession>A0A0W0U8K4</accession>
<dbReference type="InterPro" id="IPR011990">
    <property type="entry name" value="TPR-like_helical_dom_sf"/>
</dbReference>
<protein>
    <submittedName>
        <fullName evidence="2">TPR repeat protein</fullName>
    </submittedName>
</protein>
<dbReference type="PATRIC" id="fig|45065.4.peg.414"/>
<feature type="compositionally biased region" description="Low complexity" evidence="1">
    <location>
        <begin position="842"/>
        <end position="878"/>
    </location>
</feature>
<feature type="region of interest" description="Disordered" evidence="1">
    <location>
        <begin position="841"/>
        <end position="888"/>
    </location>
</feature>
<dbReference type="SUPFAM" id="SSF48403">
    <property type="entry name" value="Ankyrin repeat"/>
    <property type="match status" value="1"/>
</dbReference>
<reference evidence="2 3" key="1">
    <citation type="submission" date="2015-11" db="EMBL/GenBank/DDBJ databases">
        <title>Genomic analysis of 38 Legionella species identifies large and diverse effector repertoires.</title>
        <authorList>
            <person name="Burstein D."/>
            <person name="Amaro F."/>
            <person name="Zusman T."/>
            <person name="Lifshitz Z."/>
            <person name="Cohen O."/>
            <person name="Gilbert J.A."/>
            <person name="Pupko T."/>
            <person name="Shuman H.A."/>
            <person name="Segal G."/>
        </authorList>
    </citation>
    <scope>NUCLEOTIDE SEQUENCE [LARGE SCALE GENOMIC DNA]</scope>
    <source>
        <strain evidence="2 3">ATCC 49504</strain>
    </source>
</reference>
<dbReference type="OrthoDB" id="8561742at2"/>
<dbReference type="InterPro" id="IPR006597">
    <property type="entry name" value="Sel1-like"/>
</dbReference>
<dbReference type="PANTHER" id="PTHR11102">
    <property type="entry name" value="SEL-1-LIKE PROTEIN"/>
    <property type="match status" value="1"/>
</dbReference>
<dbReference type="Gene3D" id="1.25.40.10">
    <property type="entry name" value="Tetratricopeptide repeat domain"/>
    <property type="match status" value="2"/>
</dbReference>
<dbReference type="SMART" id="SM00671">
    <property type="entry name" value="SEL1"/>
    <property type="match status" value="8"/>
</dbReference>
<dbReference type="Proteomes" id="UP000054785">
    <property type="component" value="Unassembled WGS sequence"/>
</dbReference>
<organism evidence="2 3">
    <name type="scientific">Legionella geestiana</name>
    <dbReference type="NCBI Taxonomy" id="45065"/>
    <lineage>
        <taxon>Bacteria</taxon>
        <taxon>Pseudomonadati</taxon>
        <taxon>Pseudomonadota</taxon>
        <taxon>Gammaproteobacteria</taxon>
        <taxon>Legionellales</taxon>
        <taxon>Legionellaceae</taxon>
        <taxon>Legionella</taxon>
    </lineage>
</organism>
<dbReference type="SUPFAM" id="SSF81901">
    <property type="entry name" value="HCP-like"/>
    <property type="match status" value="2"/>
</dbReference>